<dbReference type="GO" id="GO:0005886">
    <property type="term" value="C:plasma membrane"/>
    <property type="evidence" value="ECO:0007669"/>
    <property type="project" value="UniProtKB-ARBA"/>
</dbReference>
<name>A0A1B9N950_9MICO</name>
<dbReference type="EMBL" id="LXMD01000027">
    <property type="protein sequence ID" value="OCG73123.1"/>
    <property type="molecule type" value="Genomic_DNA"/>
</dbReference>
<keyword evidence="4" id="KW-0472">Membrane</keyword>
<sequence length="197" mass="20873">MIALYRAGRSPLHRAPAAAKLVALAVLALAVSLAPHTPWTAAGSLLAVLALFLLGGLGVVEFGRQLWRAKWIVLVLAASQLIFLGPEAALLGTTRVVAVVLLAALVTLTTPMGELLETLERALEPLRRFGVDPWRVAFTVSLTIAAVPVIADLSRRIREAQRARGVRLGAHAIVTLLVLTLRHADDVADALTARGLA</sequence>
<evidence type="ECO:0000256" key="2">
    <source>
        <dbReference type="ARBA" id="ARBA00022692"/>
    </source>
</evidence>
<dbReference type="CDD" id="cd16914">
    <property type="entry name" value="EcfT"/>
    <property type="match status" value="1"/>
</dbReference>
<dbReference type="PANTHER" id="PTHR33514">
    <property type="entry name" value="PROTEIN ABCI12, CHLOROPLASTIC"/>
    <property type="match status" value="1"/>
</dbReference>
<comment type="subcellular location">
    <subcellularLocation>
        <location evidence="1">Membrane</location>
        <topology evidence="1">Multi-pass membrane protein</topology>
    </subcellularLocation>
</comment>
<dbReference type="Proteomes" id="UP000093355">
    <property type="component" value="Unassembled WGS sequence"/>
</dbReference>
<comment type="caution">
    <text evidence="5">The sequence shown here is derived from an EMBL/GenBank/DDBJ whole genome shotgun (WGS) entry which is preliminary data.</text>
</comment>
<gene>
    <name evidence="5" type="ORF">A7J15_09260</name>
</gene>
<evidence type="ECO:0000256" key="4">
    <source>
        <dbReference type="ARBA" id="ARBA00023136"/>
    </source>
</evidence>
<dbReference type="Pfam" id="PF02361">
    <property type="entry name" value="CbiQ"/>
    <property type="match status" value="1"/>
</dbReference>
<accession>A0A1B9N950</accession>
<reference evidence="5 6" key="1">
    <citation type="submission" date="2016-05" db="EMBL/GenBank/DDBJ databases">
        <authorList>
            <person name="Lavstsen T."/>
            <person name="Jespersen J.S."/>
        </authorList>
    </citation>
    <scope>NUCLEOTIDE SEQUENCE [LARGE SCALE GENOMIC DNA]</scope>
    <source>
        <strain evidence="5 6">YLB-01</strain>
    </source>
</reference>
<dbReference type="PANTHER" id="PTHR33514:SF13">
    <property type="entry name" value="PROTEIN ABCI12, CHLOROPLASTIC"/>
    <property type="match status" value="1"/>
</dbReference>
<proteinExistence type="predicted"/>
<evidence type="ECO:0000313" key="6">
    <source>
        <dbReference type="Proteomes" id="UP000093355"/>
    </source>
</evidence>
<dbReference type="STRING" id="904291.A7J15_09260"/>
<dbReference type="RefSeq" id="WP_067027216.1">
    <property type="nucleotide sequence ID" value="NZ_CP038256.1"/>
</dbReference>
<evidence type="ECO:0000313" key="5">
    <source>
        <dbReference type="EMBL" id="OCG73123.1"/>
    </source>
</evidence>
<evidence type="ECO:0000256" key="1">
    <source>
        <dbReference type="ARBA" id="ARBA00004141"/>
    </source>
</evidence>
<keyword evidence="6" id="KW-1185">Reference proteome</keyword>
<dbReference type="AlphaFoldDB" id="A0A1B9N950"/>
<dbReference type="InterPro" id="IPR003339">
    <property type="entry name" value="ABC/ECF_trnsptr_transmembrane"/>
</dbReference>
<keyword evidence="2" id="KW-0812">Transmembrane</keyword>
<organism evidence="5 6">
    <name type="scientific">Microbacterium sediminis</name>
    <dbReference type="NCBI Taxonomy" id="904291"/>
    <lineage>
        <taxon>Bacteria</taxon>
        <taxon>Bacillati</taxon>
        <taxon>Actinomycetota</taxon>
        <taxon>Actinomycetes</taxon>
        <taxon>Micrococcales</taxon>
        <taxon>Microbacteriaceae</taxon>
        <taxon>Microbacterium</taxon>
    </lineage>
</organism>
<evidence type="ECO:0000256" key="3">
    <source>
        <dbReference type="ARBA" id="ARBA00022989"/>
    </source>
</evidence>
<protein>
    <submittedName>
        <fullName evidence="5">Uncharacterized protein</fullName>
    </submittedName>
</protein>
<keyword evidence="3" id="KW-1133">Transmembrane helix</keyword>
<dbReference type="OrthoDB" id="509049at2"/>